<dbReference type="RefSeq" id="WP_172823440.1">
    <property type="nucleotide sequence ID" value="NZ_CASDNG010000113.1"/>
</dbReference>
<sequence length="58" mass="6526">MLADDYAGDALNVNGPIIRDLTEIIQYRTIENQSINQPCVRRPAVLFVSGRKPAVKKR</sequence>
<name>A0A7U1HS05_ECOLX</name>
<evidence type="ECO:0000313" key="1">
    <source>
        <dbReference type="EMBL" id="QQZ47375.1"/>
    </source>
</evidence>
<reference evidence="1" key="1">
    <citation type="journal article" date="2021" name="Sci. Rep.">
        <title>Antibiotic resistance plasmid composition and architecture in Escherichia coli isolates from meat.</title>
        <authorList>
            <person name="Darphorn T.S."/>
            <person name="Bel K."/>
            <person name="Koenders-van Sint Anneland B.B."/>
            <person name="Brul S."/>
            <person name="Ter Kuile B.H."/>
        </authorList>
    </citation>
    <scope>NUCLEOTIDE SEQUENCE</scope>
    <source>
        <strain evidence="1">ESBL3215</strain>
    </source>
</reference>
<organism evidence="1">
    <name type="scientific">Escherichia coli</name>
    <dbReference type="NCBI Taxonomy" id="562"/>
    <lineage>
        <taxon>Bacteria</taxon>
        <taxon>Pseudomonadati</taxon>
        <taxon>Pseudomonadota</taxon>
        <taxon>Gammaproteobacteria</taxon>
        <taxon>Enterobacterales</taxon>
        <taxon>Enterobacteriaceae</taxon>
        <taxon>Escherichia</taxon>
    </lineage>
</organism>
<accession>A0A7U1HS05</accession>
<dbReference type="EMBL" id="MW390533">
    <property type="protein sequence ID" value="QQZ47375.1"/>
    <property type="molecule type" value="Genomic_DNA"/>
</dbReference>
<proteinExistence type="predicted"/>
<keyword evidence="1" id="KW-0614">Plasmid</keyword>
<geneLocation type="plasmid" evidence="1">
    <name>pESBL3215-IncF</name>
</geneLocation>
<dbReference type="AlphaFoldDB" id="A0A7U1HS05"/>
<protein>
    <submittedName>
        <fullName evidence="1">Uncharacterized protein</fullName>
    </submittedName>
</protein>